<dbReference type="Proteomes" id="UP001154420">
    <property type="component" value="Unassembled WGS sequence"/>
</dbReference>
<keyword evidence="2" id="KW-1185">Reference proteome</keyword>
<dbReference type="RefSeq" id="WP_160561092.1">
    <property type="nucleotide sequence ID" value="NZ_QZDT01000029.1"/>
</dbReference>
<name>A0A9X5BHA9_9FIRM</name>
<sequence length="60" mass="6698">MKTVVFDLGGTLMQYVGMPYSWVDFYYGGVGAIILTDNPLPFLFSETTNTTQKGRGIRND</sequence>
<reference evidence="1" key="1">
    <citation type="submission" date="2018-09" db="EMBL/GenBank/DDBJ databases">
        <title>Murine metabolic-syndrome-specific gut microbial biobank.</title>
        <authorList>
            <person name="Liu C."/>
        </authorList>
    </citation>
    <scope>NUCLEOTIDE SEQUENCE</scope>
    <source>
        <strain evidence="1">D42-62</strain>
    </source>
</reference>
<organism evidence="1 2">
    <name type="scientific">Parablautia muri</name>
    <dbReference type="NCBI Taxonomy" id="2320879"/>
    <lineage>
        <taxon>Bacteria</taxon>
        <taxon>Bacillati</taxon>
        <taxon>Bacillota</taxon>
        <taxon>Clostridia</taxon>
        <taxon>Lachnospirales</taxon>
        <taxon>Lachnospiraceae</taxon>
        <taxon>Parablautia</taxon>
    </lineage>
</organism>
<gene>
    <name evidence="1" type="ORF">D5281_16010</name>
</gene>
<dbReference type="OrthoDB" id="9794086at2"/>
<evidence type="ECO:0000313" key="1">
    <source>
        <dbReference type="EMBL" id="NBJ94050.1"/>
    </source>
</evidence>
<evidence type="ECO:0000313" key="2">
    <source>
        <dbReference type="Proteomes" id="UP001154420"/>
    </source>
</evidence>
<dbReference type="AlphaFoldDB" id="A0A9X5BHA9"/>
<accession>A0A9X5BHA9</accession>
<proteinExistence type="predicted"/>
<dbReference type="EMBL" id="QZDT01000029">
    <property type="protein sequence ID" value="NBJ94050.1"/>
    <property type="molecule type" value="Genomic_DNA"/>
</dbReference>
<protein>
    <submittedName>
        <fullName evidence="1">Uncharacterized protein</fullName>
    </submittedName>
</protein>
<comment type="caution">
    <text evidence="1">The sequence shown here is derived from an EMBL/GenBank/DDBJ whole genome shotgun (WGS) entry which is preliminary data.</text>
</comment>